<name>A0A914QBU7_9BILA</name>
<proteinExistence type="predicted"/>
<dbReference type="Proteomes" id="UP000887578">
    <property type="component" value="Unplaced"/>
</dbReference>
<reference evidence="2" key="1">
    <citation type="submission" date="2022-11" db="UniProtKB">
        <authorList>
            <consortium name="WormBaseParasite"/>
        </authorList>
    </citation>
    <scope>IDENTIFICATION</scope>
</reference>
<keyword evidence="1" id="KW-1185">Reference proteome</keyword>
<evidence type="ECO:0000313" key="2">
    <source>
        <dbReference type="WBParaSite" id="PDA_v2.g2465.t1"/>
    </source>
</evidence>
<sequence length="253" mass="28361">MFEREIIIPLFERGQLISADGKIQKNEFLLPKCLFDVIADGLIRADEVYRQLPNIAEEEVPGFWVSGAQDVMKSFLGCSNRICLTKGKNNELGIKFFALMNALIETTELDDIAQRCYNIVIDRAAFLIVFNKTTGSLACLDGHSHHKSTTGALIALTTKEHLIDFVNVILDEFVPFASGMPVERENVYISCIYPKDPGHSSYGKDGKEQITRLNDHTKPAKILNGQSYNEYVKKLDITCNENGTQVRRVEKAG</sequence>
<evidence type="ECO:0000313" key="1">
    <source>
        <dbReference type="Proteomes" id="UP000887578"/>
    </source>
</evidence>
<organism evidence="1 2">
    <name type="scientific">Panagrolaimus davidi</name>
    <dbReference type="NCBI Taxonomy" id="227884"/>
    <lineage>
        <taxon>Eukaryota</taxon>
        <taxon>Metazoa</taxon>
        <taxon>Ecdysozoa</taxon>
        <taxon>Nematoda</taxon>
        <taxon>Chromadorea</taxon>
        <taxon>Rhabditida</taxon>
        <taxon>Tylenchina</taxon>
        <taxon>Panagrolaimomorpha</taxon>
        <taxon>Panagrolaimoidea</taxon>
        <taxon>Panagrolaimidae</taxon>
        <taxon>Panagrolaimus</taxon>
    </lineage>
</organism>
<dbReference type="WBParaSite" id="PDA_v2.g2465.t1">
    <property type="protein sequence ID" value="PDA_v2.g2465.t1"/>
    <property type="gene ID" value="PDA_v2.g2465"/>
</dbReference>
<dbReference type="AlphaFoldDB" id="A0A914QBU7"/>
<accession>A0A914QBU7</accession>
<protein>
    <submittedName>
        <fullName evidence="2">Uncharacterized protein</fullName>
    </submittedName>
</protein>